<dbReference type="AlphaFoldDB" id="A0A239PLU0"/>
<name>A0A239PLU0_9RHOB</name>
<dbReference type="GO" id="GO:0032298">
    <property type="term" value="P:positive regulation of DNA-templated DNA replication initiation"/>
    <property type="evidence" value="ECO:0007669"/>
    <property type="project" value="TreeGrafter"/>
</dbReference>
<dbReference type="SUPFAM" id="SSF102400">
    <property type="entry name" value="DNA polymerase III chi subunit"/>
    <property type="match status" value="1"/>
</dbReference>
<evidence type="ECO:0000313" key="2">
    <source>
        <dbReference type="Proteomes" id="UP000198307"/>
    </source>
</evidence>
<dbReference type="EMBL" id="FZQB01000001">
    <property type="protein sequence ID" value="SNT68768.1"/>
    <property type="molecule type" value="Genomic_DNA"/>
</dbReference>
<evidence type="ECO:0000313" key="1">
    <source>
        <dbReference type="EMBL" id="SNT68768.1"/>
    </source>
</evidence>
<dbReference type="InterPro" id="IPR036768">
    <property type="entry name" value="PolIII_chi_sf"/>
</dbReference>
<dbReference type="NCBIfam" id="NF004347">
    <property type="entry name" value="PRK05728.1-4"/>
    <property type="match status" value="1"/>
</dbReference>
<sequence length="149" mass="16472">MGNALFYHLTRQPAETLLPVLIGKSLQQGWRVELRGTDPDRMDRLDRHLWQGNGFLPHGLAGGPHDARQPVLLTIAGQASPNRPACLMALDGAEVAADECEPLQRCCIIFDGADAQAVARARDQWKALTAAGVTAEYWSEESGRWERKR</sequence>
<proteinExistence type="predicted"/>
<accession>A0A239PLU0</accession>
<dbReference type="PANTHER" id="PTHR38767:SF1">
    <property type="entry name" value="DNA POLYMERASE III SUBUNIT CHI"/>
    <property type="match status" value="1"/>
</dbReference>
<reference evidence="1 2" key="1">
    <citation type="submission" date="2017-07" db="EMBL/GenBank/DDBJ databases">
        <authorList>
            <person name="Sun Z.S."/>
            <person name="Albrecht U."/>
            <person name="Echele G."/>
            <person name="Lee C.C."/>
        </authorList>
    </citation>
    <scope>NUCLEOTIDE SEQUENCE [LARGE SCALE GENOMIC DNA]</scope>
    <source>
        <strain evidence="1 2">DSM 14827</strain>
    </source>
</reference>
<dbReference type="GO" id="GO:0006260">
    <property type="term" value="P:DNA replication"/>
    <property type="evidence" value="ECO:0007669"/>
    <property type="project" value="InterPro"/>
</dbReference>
<dbReference type="PANTHER" id="PTHR38767">
    <property type="entry name" value="DNA POLYMERASE III SUBUNIT CHI"/>
    <property type="match status" value="1"/>
</dbReference>
<dbReference type="OrthoDB" id="9795973at2"/>
<dbReference type="Proteomes" id="UP000198307">
    <property type="component" value="Unassembled WGS sequence"/>
</dbReference>
<keyword evidence="2" id="KW-1185">Reference proteome</keyword>
<dbReference type="GO" id="GO:0003887">
    <property type="term" value="F:DNA-directed DNA polymerase activity"/>
    <property type="evidence" value="ECO:0007669"/>
    <property type="project" value="InterPro"/>
</dbReference>
<dbReference type="RefSeq" id="WP_089342663.1">
    <property type="nucleotide sequence ID" value="NZ_CP067129.1"/>
</dbReference>
<dbReference type="GO" id="GO:0003677">
    <property type="term" value="F:DNA binding"/>
    <property type="evidence" value="ECO:0007669"/>
    <property type="project" value="InterPro"/>
</dbReference>
<dbReference type="InterPro" id="IPR007459">
    <property type="entry name" value="DNA_pol3_chi"/>
</dbReference>
<dbReference type="Gene3D" id="3.40.50.10110">
    <property type="entry name" value="DNA polymerase III subunit chi"/>
    <property type="match status" value="1"/>
</dbReference>
<gene>
    <name evidence="1" type="ORF">SAMN05444959_101328</name>
</gene>
<dbReference type="Pfam" id="PF04364">
    <property type="entry name" value="DNA_pol3_chi"/>
    <property type="match status" value="1"/>
</dbReference>
<protein>
    <submittedName>
        <fullName evidence="1">DNA polymerase III, chi subunit</fullName>
    </submittedName>
</protein>
<organism evidence="1 2">
    <name type="scientific">Paracoccus seriniphilus</name>
    <dbReference type="NCBI Taxonomy" id="184748"/>
    <lineage>
        <taxon>Bacteria</taxon>
        <taxon>Pseudomonadati</taxon>
        <taxon>Pseudomonadota</taxon>
        <taxon>Alphaproteobacteria</taxon>
        <taxon>Rhodobacterales</taxon>
        <taxon>Paracoccaceae</taxon>
        <taxon>Paracoccus</taxon>
    </lineage>
</organism>